<gene>
    <name evidence="1" type="ORF">PHMEG_00029072</name>
</gene>
<proteinExistence type="predicted"/>
<dbReference type="Proteomes" id="UP000198211">
    <property type="component" value="Unassembled WGS sequence"/>
</dbReference>
<sequence>MKLAKVSVTATAVHETKPKVRMLITTKTRDWLQLLTTMNIEMLLTGHSCEVTSVHKAMDNSRLDLGKVEFDQ</sequence>
<comment type="caution">
    <text evidence="1">The sequence shown here is derived from an EMBL/GenBank/DDBJ whole genome shotgun (WGS) entry which is preliminary data.</text>
</comment>
<evidence type="ECO:0000313" key="1">
    <source>
        <dbReference type="EMBL" id="OWY99853.1"/>
    </source>
</evidence>
<protein>
    <submittedName>
        <fullName evidence="1">Uncharacterized protein</fullName>
    </submittedName>
</protein>
<name>A0A225V448_9STRA</name>
<reference evidence="2" key="1">
    <citation type="submission" date="2017-03" db="EMBL/GenBank/DDBJ databases">
        <title>Phytopthora megakarya and P. palmivora, two closely related causual agents of cacao black pod achieved similar genome size and gene model numbers by different mechanisms.</title>
        <authorList>
            <person name="Ali S."/>
            <person name="Shao J."/>
            <person name="Larry D.J."/>
            <person name="Kronmiller B."/>
            <person name="Shen D."/>
            <person name="Strem M.D."/>
            <person name="Melnick R.L."/>
            <person name="Guiltinan M.J."/>
            <person name="Tyler B.M."/>
            <person name="Meinhardt L.W."/>
            <person name="Bailey B.A."/>
        </authorList>
    </citation>
    <scope>NUCLEOTIDE SEQUENCE [LARGE SCALE GENOMIC DNA]</scope>
    <source>
        <strain evidence="2">zdho120</strain>
    </source>
</reference>
<accession>A0A225V448</accession>
<keyword evidence="2" id="KW-1185">Reference proteome</keyword>
<dbReference type="AlphaFoldDB" id="A0A225V448"/>
<dbReference type="EMBL" id="NBNE01008108">
    <property type="protein sequence ID" value="OWY99853.1"/>
    <property type="molecule type" value="Genomic_DNA"/>
</dbReference>
<evidence type="ECO:0000313" key="2">
    <source>
        <dbReference type="Proteomes" id="UP000198211"/>
    </source>
</evidence>
<organism evidence="1 2">
    <name type="scientific">Phytophthora megakarya</name>
    <dbReference type="NCBI Taxonomy" id="4795"/>
    <lineage>
        <taxon>Eukaryota</taxon>
        <taxon>Sar</taxon>
        <taxon>Stramenopiles</taxon>
        <taxon>Oomycota</taxon>
        <taxon>Peronosporomycetes</taxon>
        <taxon>Peronosporales</taxon>
        <taxon>Peronosporaceae</taxon>
        <taxon>Phytophthora</taxon>
    </lineage>
</organism>